<evidence type="ECO:0000256" key="3">
    <source>
        <dbReference type="ARBA" id="ARBA00012201"/>
    </source>
</evidence>
<dbReference type="GO" id="GO:0035556">
    <property type="term" value="P:intracellular signal transduction"/>
    <property type="evidence" value="ECO:0007669"/>
    <property type="project" value="InterPro"/>
</dbReference>
<feature type="compositionally biased region" description="Polar residues" evidence="13">
    <location>
        <begin position="137"/>
        <end position="160"/>
    </location>
</feature>
<feature type="region of interest" description="Disordered" evidence="13">
    <location>
        <begin position="441"/>
        <end position="552"/>
    </location>
</feature>
<feature type="compositionally biased region" description="Polar residues" evidence="13">
    <location>
        <begin position="336"/>
        <end position="349"/>
    </location>
</feature>
<dbReference type="Pfam" id="PF13855">
    <property type="entry name" value="LRR_8"/>
    <property type="match status" value="2"/>
</dbReference>
<feature type="compositionally biased region" description="Low complexity" evidence="13">
    <location>
        <begin position="285"/>
        <end position="311"/>
    </location>
</feature>
<dbReference type="InterPro" id="IPR000159">
    <property type="entry name" value="RA_dom"/>
</dbReference>
<dbReference type="SUPFAM" id="SSF52058">
    <property type="entry name" value="L domain-like"/>
    <property type="match status" value="2"/>
</dbReference>
<dbReference type="SMART" id="SM00369">
    <property type="entry name" value="LRR_TYP"/>
    <property type="match status" value="9"/>
</dbReference>
<dbReference type="GO" id="GO:0006171">
    <property type="term" value="P:cAMP biosynthetic process"/>
    <property type="evidence" value="ECO:0007669"/>
    <property type="project" value="UniProtKB-KW"/>
</dbReference>
<dbReference type="InterPro" id="IPR050216">
    <property type="entry name" value="LRR_domain-containing"/>
</dbReference>
<dbReference type="InterPro" id="IPR001611">
    <property type="entry name" value="Leu-rich_rpt"/>
</dbReference>
<dbReference type="InterPro" id="IPR029787">
    <property type="entry name" value="Nucleotide_cyclase"/>
</dbReference>
<dbReference type="Gene3D" id="1.20.5.170">
    <property type="match status" value="1"/>
</dbReference>
<evidence type="ECO:0000256" key="9">
    <source>
        <dbReference type="ARBA" id="ARBA00022998"/>
    </source>
</evidence>
<evidence type="ECO:0000256" key="13">
    <source>
        <dbReference type="SAM" id="MobiDB-lite"/>
    </source>
</evidence>
<comment type="caution">
    <text evidence="17">The sequence shown here is derived from an EMBL/GenBank/DDBJ whole genome shotgun (WGS) entry which is preliminary data.</text>
</comment>
<feature type="region of interest" description="Disordered" evidence="13">
    <location>
        <begin position="2139"/>
        <end position="2171"/>
    </location>
</feature>
<dbReference type="PROSITE" id="PS50200">
    <property type="entry name" value="RA"/>
    <property type="match status" value="1"/>
</dbReference>
<feature type="domain" description="Guanylate cyclase" evidence="14">
    <location>
        <begin position="1862"/>
        <end position="1998"/>
    </location>
</feature>
<feature type="domain" description="Ras-associating" evidence="15">
    <location>
        <begin position="795"/>
        <end position="898"/>
    </location>
</feature>
<keyword evidence="8" id="KW-0460">Magnesium</keyword>
<feature type="compositionally biased region" description="Low complexity" evidence="13">
    <location>
        <begin position="165"/>
        <end position="187"/>
    </location>
</feature>
<protein>
    <recommendedName>
        <fullName evidence="4">Adenylate cyclase</fullName>
        <ecNumber evidence="3">4.6.1.1</ecNumber>
    </recommendedName>
    <alternativeName>
        <fullName evidence="11">ATP pyrophosphate-lyase</fullName>
    </alternativeName>
    <alternativeName>
        <fullName evidence="12">Adenylyl cyclase</fullName>
    </alternativeName>
</protein>
<dbReference type="PROSITE" id="PS51450">
    <property type="entry name" value="LRR"/>
    <property type="match status" value="2"/>
</dbReference>
<dbReference type="SUPFAM" id="SSF81606">
    <property type="entry name" value="PP2C-like"/>
    <property type="match status" value="1"/>
</dbReference>
<feature type="region of interest" description="Disordered" evidence="13">
    <location>
        <begin position="610"/>
        <end position="679"/>
    </location>
</feature>
<dbReference type="GO" id="GO:0046872">
    <property type="term" value="F:metal ion binding"/>
    <property type="evidence" value="ECO:0007669"/>
    <property type="project" value="UniProtKB-KW"/>
</dbReference>
<proteinExistence type="inferred from homology"/>
<dbReference type="CDD" id="cd17214">
    <property type="entry name" value="RA_CYR1_like"/>
    <property type="match status" value="1"/>
</dbReference>
<dbReference type="PANTHER" id="PTHR48051">
    <property type="match status" value="1"/>
</dbReference>
<organism evidence="17 18">
    <name type="scientific">Puccinia coronata f. sp. avenae</name>
    <dbReference type="NCBI Taxonomy" id="200324"/>
    <lineage>
        <taxon>Eukaryota</taxon>
        <taxon>Fungi</taxon>
        <taxon>Dikarya</taxon>
        <taxon>Basidiomycota</taxon>
        <taxon>Pucciniomycotina</taxon>
        <taxon>Pucciniomycetes</taxon>
        <taxon>Pucciniales</taxon>
        <taxon>Pucciniaceae</taxon>
        <taxon>Puccinia</taxon>
    </lineage>
</organism>
<dbReference type="Gene3D" id="3.60.40.10">
    <property type="entry name" value="PPM-type phosphatase domain"/>
    <property type="match status" value="1"/>
</dbReference>
<dbReference type="SUPFAM" id="SSF55073">
    <property type="entry name" value="Nucleotide cyclase"/>
    <property type="match status" value="1"/>
</dbReference>
<dbReference type="EC" id="4.6.1.1" evidence="3"/>
<evidence type="ECO:0000256" key="7">
    <source>
        <dbReference type="ARBA" id="ARBA00022737"/>
    </source>
</evidence>
<dbReference type="Pfam" id="PF00560">
    <property type="entry name" value="LRR_1"/>
    <property type="match status" value="1"/>
</dbReference>
<feature type="compositionally biased region" description="Polar residues" evidence="13">
    <location>
        <begin position="531"/>
        <end position="552"/>
    </location>
</feature>
<accession>A0A2N5UXG2</accession>
<evidence type="ECO:0000256" key="1">
    <source>
        <dbReference type="ARBA" id="ARBA00001593"/>
    </source>
</evidence>
<dbReference type="GO" id="GO:0004016">
    <property type="term" value="F:adenylate cyclase activity"/>
    <property type="evidence" value="ECO:0007669"/>
    <property type="project" value="UniProtKB-EC"/>
</dbReference>
<evidence type="ECO:0000259" key="14">
    <source>
        <dbReference type="PROSITE" id="PS50125"/>
    </source>
</evidence>
<dbReference type="EMBL" id="PGCI01000078">
    <property type="protein sequence ID" value="PLW42453.1"/>
    <property type="molecule type" value="Genomic_DNA"/>
</dbReference>
<evidence type="ECO:0000313" key="18">
    <source>
        <dbReference type="Proteomes" id="UP000235392"/>
    </source>
</evidence>
<dbReference type="FunFam" id="3.80.10.10:FF:000305">
    <property type="entry name" value="Adenylate cyclase AcyA"/>
    <property type="match status" value="1"/>
</dbReference>
<evidence type="ECO:0000256" key="6">
    <source>
        <dbReference type="ARBA" id="ARBA00022723"/>
    </source>
</evidence>
<dbReference type="PANTHER" id="PTHR48051:SF1">
    <property type="entry name" value="RAS SUPPRESSOR PROTEIN 1"/>
    <property type="match status" value="1"/>
</dbReference>
<dbReference type="InterPro" id="IPR001054">
    <property type="entry name" value="A/G_cyclase"/>
</dbReference>
<name>A0A2N5UXG2_9BASI</name>
<dbReference type="InterPro" id="IPR001932">
    <property type="entry name" value="PPM-type_phosphatase-like_dom"/>
</dbReference>
<dbReference type="SMART" id="SM00364">
    <property type="entry name" value="LRR_BAC"/>
    <property type="match status" value="9"/>
</dbReference>
<feature type="region of interest" description="Disordered" evidence="13">
    <location>
        <begin position="93"/>
        <end position="112"/>
    </location>
</feature>
<dbReference type="InterPro" id="IPR032675">
    <property type="entry name" value="LRR_dom_sf"/>
</dbReference>
<dbReference type="FunFam" id="3.80.10.10:FF:000220">
    <property type="entry name" value="Adenylate cyclase AcyA"/>
    <property type="match status" value="1"/>
</dbReference>
<feature type="region of interest" description="Disordered" evidence="13">
    <location>
        <begin position="280"/>
        <end position="349"/>
    </location>
</feature>
<evidence type="ECO:0000256" key="8">
    <source>
        <dbReference type="ARBA" id="ARBA00022842"/>
    </source>
</evidence>
<dbReference type="PROSITE" id="PS51746">
    <property type="entry name" value="PPM_2"/>
    <property type="match status" value="1"/>
</dbReference>
<evidence type="ECO:0000256" key="2">
    <source>
        <dbReference type="ARBA" id="ARBA00005381"/>
    </source>
</evidence>
<keyword evidence="7" id="KW-0677">Repeat</keyword>
<reference evidence="17 18" key="1">
    <citation type="submission" date="2017-11" db="EMBL/GenBank/DDBJ databases">
        <title>De novo assembly and phasing of dikaryotic genomes from two isolates of Puccinia coronata f. sp. avenae, the causal agent of oat crown rust.</title>
        <authorList>
            <person name="Miller M.E."/>
            <person name="Zhang Y."/>
            <person name="Omidvar V."/>
            <person name="Sperschneider J."/>
            <person name="Schwessinger B."/>
            <person name="Raley C."/>
            <person name="Palmer J.M."/>
            <person name="Garnica D."/>
            <person name="Upadhyaya N."/>
            <person name="Rathjen J."/>
            <person name="Taylor J.M."/>
            <person name="Park R.F."/>
            <person name="Dodds P.N."/>
            <person name="Hirsch C.D."/>
            <person name="Kianian S.F."/>
            <person name="Figueroa M."/>
        </authorList>
    </citation>
    <scope>NUCLEOTIDE SEQUENCE [LARGE SCALE GENOMIC DNA]</scope>
    <source>
        <strain evidence="17">12SD80</strain>
    </source>
</reference>
<keyword evidence="5" id="KW-0433">Leucine-rich repeat</keyword>
<comment type="catalytic activity">
    <reaction evidence="1">
        <text>ATP = 3',5'-cyclic AMP + diphosphate</text>
        <dbReference type="Rhea" id="RHEA:15389"/>
        <dbReference type="ChEBI" id="CHEBI:30616"/>
        <dbReference type="ChEBI" id="CHEBI:33019"/>
        <dbReference type="ChEBI" id="CHEBI:58165"/>
        <dbReference type="EC" id="4.6.1.1"/>
    </reaction>
</comment>
<keyword evidence="10" id="KW-0456">Lyase</keyword>
<dbReference type="PROSITE" id="PS50125">
    <property type="entry name" value="GUANYLATE_CYCLASE_2"/>
    <property type="match status" value="1"/>
</dbReference>
<feature type="region of interest" description="Disordered" evidence="13">
    <location>
        <begin position="736"/>
        <end position="792"/>
    </location>
</feature>
<feature type="compositionally biased region" description="Polar residues" evidence="13">
    <location>
        <begin position="499"/>
        <end position="510"/>
    </location>
</feature>
<feature type="compositionally biased region" description="Polar residues" evidence="13">
    <location>
        <begin position="221"/>
        <end position="230"/>
    </location>
</feature>
<evidence type="ECO:0000256" key="12">
    <source>
        <dbReference type="ARBA" id="ARBA00032637"/>
    </source>
</evidence>
<dbReference type="CDD" id="cd00143">
    <property type="entry name" value="PP2Cc"/>
    <property type="match status" value="1"/>
</dbReference>
<gene>
    <name evidence="17" type="ORF">PCASD_04620</name>
</gene>
<keyword evidence="9" id="KW-0115">cAMP biosynthesis</keyword>
<evidence type="ECO:0000256" key="4">
    <source>
        <dbReference type="ARBA" id="ARBA00021420"/>
    </source>
</evidence>
<comment type="similarity">
    <text evidence="2">Belongs to the adenylyl cyclase class-3 family.</text>
</comment>
<dbReference type="Proteomes" id="UP000235392">
    <property type="component" value="Unassembled WGS sequence"/>
</dbReference>
<evidence type="ECO:0000256" key="10">
    <source>
        <dbReference type="ARBA" id="ARBA00023239"/>
    </source>
</evidence>
<dbReference type="Pfam" id="PF23010">
    <property type="entry name" value="RA_3"/>
    <property type="match status" value="1"/>
</dbReference>
<feature type="compositionally biased region" description="Low complexity" evidence="13">
    <location>
        <begin position="2139"/>
        <end position="2151"/>
    </location>
</feature>
<evidence type="ECO:0000259" key="15">
    <source>
        <dbReference type="PROSITE" id="PS50200"/>
    </source>
</evidence>
<evidence type="ECO:0000313" key="17">
    <source>
        <dbReference type="EMBL" id="PLW42453.1"/>
    </source>
</evidence>
<sequence length="2254" mass="245476">MACSFASLQTEVADLKGDVAVFKADVVVLKADVASISSHLATIATSIQSMQAALTRITSTNFLNYHPLTLITLERSKQSKHHHFIHLEFPSATMDASHHPKHSPPSPSQIHHPSILRATTTQNPFITSHPSKQLASFNQSSMSPQVNSSYPRRNESSQSHPRLRQFSSQSSLNFGSSSSGTSPQPLQFTIAPLPPASSNQDQYAPTPFQPPNTPQLPTNPSASTSVTNSATKKRGFFGMLRRKASRGDINASDDLSYATRSFPEELSFPSSKIKNLTGVTDQEWQAQQQQQQHQQQQQQPSATATSTTTTSKKQRIRKLTGGSGLSSREKAHKVDQSNQQAQINSSGATNNLAQSNRLISANQGEVITLDTNLDEMEGIISRDHAALQVRRTSSFSVAPNFLNSPSHPSHSDVQGLGGGTLFADPFNPGRTLGSPNCALRNPGFHEQAAGSSAGPTDPSAYQYPHLPRFHRSNRSLGGSSVRDFLPGDLRRRGSHHSQKSLTGINVQATPNDADVGPTPSTTNRALFPPTNLGQSSPSRKPSGHQHSALNQVVPNPTPAAVTGLGIGAAMVSAVNGTISTLVPGKSINNAPSSNNLSAAASAAAGWTAPESWAVNPMDGDDSVDTDVDESEEDDGLVVSDFYPPHHDSHDGPSDPAGAPSGTGRYAAPSQSNGSFSGVSGTTAFSQTGTSISGSLYSTTTIGSSGTNAALMIPPINRLGSIDESVKSSAFGTPMMNGVNANNSRRPSEAGGMSIMDGSEGSGHGGRPNPGSNISGSILNGKLGGTSRTGQADSSKSWTIRISRADGSFATLSCPLMYTAAEICHQLGRKLFNQKPPAGYKLYMKERGLERVIAPNEKPLVFQRRRLEQAGYTMLDRLDDVGRLDYSYLMKFLYKEESLTAAATDEDFHEHYEFVDLQARSIQAIPIVLFNHAALLISLNLSKNPKLDIPLDFIQLCTSLRELKLCHMAMKRVQPSIRQCHSLMRLDISNNRIVDLEHARLDDLPELMALRAHNNRLWTLPDYFRDFSSLCLLNISNNKFESLPSVICEIKSLVDLDISFNMITALPNEIGQLENLERFVFLANPISTIPSTFSGLSQLRELDCRRCLLGDTAIFSDLPQLKKLLCENNAATILDGRFNSLQELNAAHNSITRLLLVGTGATLVSLNVSYAKISSLGQEFFDALVSCESLNLDSNQIKSFSDAFSQLTNLRNFSMKNNQLTSLPDSIGQLQRLHTLDLANNNLGSLPRTIWNCSQLIVLNVSSNLIQEFPMPPAAAPSDAPNQNAEDNKIKAVPSLSLSKPSNSTATNRSLPPLARSLQELFMGDNGLGDNVFGPISLLSELRVLNLSFNELYEIPSLTLSKCESLEELYLSGNSLTSLPGEDFENLSNLKTFFLNGNKLQTLPAELGKLKHLESLDVSSNLLKYNVTNWPYDWNWNWNLDLQYLNLSANKRLEIKPAAGAQQDAVAAAKRRNLSNFNALRRLRVLGLMDVTLTTPSVPDESEDRRVRVTQSEVSSMGYGIADSMGREDYNVVGLDMVVSRFRNRDDESLFGLFDAHSKTPFGGGKLAKFLHDSFSTTLAGELRRLKENESVTEALRRAFLNVNRDYGNMVTSQFDTRRKGSNVGLQRSERPSITASNFGVDARCGASAVVMYVAKKTIYVANVGDALAVVAKRGGVALPLTHKHDPFDGTEIERIRSAEAWVSQKGLVEDEVEVSRSFGYFHVHPAINARPSIQTLDLSEDDEFIIIANAGLWSHMTYQAAVDVARAQNRKADPMGAAQKLRDLALSYGAESNLMVMVIALGDLFKAKRRLTYRGAGGAHIDEELYGATRVATRRGQMLDAPGEKYLTLLDREVAPPTGMVALVFTDIRNSTSLWETNPGMQSAMRMHNQLLRRQLRAIGGYEVKTEGDAFMVSFPSVTSALLWCFTVQLELLREDWPQEILDAEDGKEIYDSNGMLCYRGLSVRMGIHWGNPHCEADPITRRMDYFGPMVNRTARISGEAKGGEITASLDVIEIVKTLCFDRNNGKEESNPLAQESDAILDPATRRDVASIRKMGFGVSEIGEKRLKGLEMPEFISLIYPRSLAGRLNNQGASLGGPDSKVDEVYEPTPRMLDVNLIKQLATLVVRLEAVSAATVHAPLSFSPSSPSTTTKANENDGRGTASGSGHKRPKSKLVNKHLLTYPIRSESTDEELAAILENQVIRIENVLSSLEIRSLGPIYDVLLALGDAVKIQPNVILHALETFGLASNAAGLF</sequence>
<dbReference type="Gene3D" id="3.30.70.1230">
    <property type="entry name" value="Nucleotide cyclase"/>
    <property type="match status" value="1"/>
</dbReference>
<dbReference type="GO" id="GO:0005737">
    <property type="term" value="C:cytoplasm"/>
    <property type="evidence" value="ECO:0007669"/>
    <property type="project" value="TreeGrafter"/>
</dbReference>
<dbReference type="CDD" id="cd07302">
    <property type="entry name" value="CHD"/>
    <property type="match status" value="1"/>
</dbReference>
<evidence type="ECO:0000259" key="16">
    <source>
        <dbReference type="PROSITE" id="PS51746"/>
    </source>
</evidence>
<evidence type="ECO:0000256" key="11">
    <source>
        <dbReference type="ARBA" id="ARBA00032597"/>
    </source>
</evidence>
<dbReference type="SMART" id="SM00332">
    <property type="entry name" value="PP2Cc"/>
    <property type="match status" value="1"/>
</dbReference>
<dbReference type="SMART" id="SM00365">
    <property type="entry name" value="LRR_SD22"/>
    <property type="match status" value="6"/>
</dbReference>
<dbReference type="Pfam" id="PF00481">
    <property type="entry name" value="PP2C"/>
    <property type="match status" value="1"/>
</dbReference>
<dbReference type="SMART" id="SM00044">
    <property type="entry name" value="CYCc"/>
    <property type="match status" value="1"/>
</dbReference>
<feature type="region of interest" description="Disordered" evidence="13">
    <location>
        <begin position="137"/>
        <end position="230"/>
    </location>
</feature>
<dbReference type="Pfam" id="PF00211">
    <property type="entry name" value="Guanylate_cyc"/>
    <property type="match status" value="1"/>
</dbReference>
<feature type="domain" description="PPM-type phosphatase" evidence="16">
    <location>
        <begin position="1510"/>
        <end position="1801"/>
    </location>
</feature>
<feature type="compositionally biased region" description="Acidic residues" evidence="13">
    <location>
        <begin position="618"/>
        <end position="635"/>
    </location>
</feature>
<dbReference type="InterPro" id="IPR003591">
    <property type="entry name" value="Leu-rich_rpt_typical-subtyp"/>
</dbReference>
<keyword evidence="6" id="KW-0479">Metal-binding</keyword>
<dbReference type="Gene3D" id="3.80.10.10">
    <property type="entry name" value="Ribonuclease Inhibitor"/>
    <property type="match status" value="3"/>
</dbReference>
<dbReference type="FunFam" id="3.80.10.10:FF:000580">
    <property type="entry name" value="Adenylate cyclase AcyA"/>
    <property type="match status" value="1"/>
</dbReference>
<feature type="compositionally biased region" description="Basic and acidic residues" evidence="13">
    <location>
        <begin position="643"/>
        <end position="652"/>
    </location>
</feature>
<dbReference type="InterPro" id="IPR055071">
    <property type="entry name" value="RA_PHLPP-like"/>
</dbReference>
<feature type="compositionally biased region" description="Polar residues" evidence="13">
    <location>
        <begin position="668"/>
        <end position="679"/>
    </location>
</feature>
<dbReference type="InterPro" id="IPR036457">
    <property type="entry name" value="PPM-type-like_dom_sf"/>
</dbReference>
<evidence type="ECO:0000256" key="5">
    <source>
        <dbReference type="ARBA" id="ARBA00022614"/>
    </source>
</evidence>